<dbReference type="AlphaFoldDB" id="A0A369QHA0"/>
<feature type="transmembrane region" description="Helical" evidence="1">
    <location>
        <begin position="128"/>
        <end position="144"/>
    </location>
</feature>
<protein>
    <submittedName>
        <fullName evidence="2">Uncharacterized protein</fullName>
    </submittedName>
</protein>
<evidence type="ECO:0000256" key="1">
    <source>
        <dbReference type="SAM" id="Phobius"/>
    </source>
</evidence>
<keyword evidence="1" id="KW-1133">Transmembrane helix</keyword>
<keyword evidence="1" id="KW-0812">Transmembrane</keyword>
<evidence type="ECO:0000313" key="3">
    <source>
        <dbReference type="Proteomes" id="UP000253919"/>
    </source>
</evidence>
<evidence type="ECO:0000313" key="2">
    <source>
        <dbReference type="EMBL" id="RDC62596.1"/>
    </source>
</evidence>
<proteinExistence type="predicted"/>
<feature type="transmembrane region" description="Helical" evidence="1">
    <location>
        <begin position="100"/>
        <end position="122"/>
    </location>
</feature>
<name>A0A369QHA0_9BACT</name>
<organism evidence="2 3">
    <name type="scientific">Adhaeribacter pallidiroseus</name>
    <dbReference type="NCBI Taxonomy" id="2072847"/>
    <lineage>
        <taxon>Bacteria</taxon>
        <taxon>Pseudomonadati</taxon>
        <taxon>Bacteroidota</taxon>
        <taxon>Cytophagia</taxon>
        <taxon>Cytophagales</taxon>
        <taxon>Hymenobacteraceae</taxon>
        <taxon>Adhaeribacter</taxon>
    </lineage>
</organism>
<feature type="transmembrane region" description="Helical" evidence="1">
    <location>
        <begin position="7"/>
        <end position="26"/>
    </location>
</feature>
<reference evidence="2 3" key="1">
    <citation type="submission" date="2018-04" db="EMBL/GenBank/DDBJ databases">
        <title>Adhaeribacter sp. HMF7616 genome sequencing and assembly.</title>
        <authorList>
            <person name="Kang H."/>
            <person name="Kang J."/>
            <person name="Cha I."/>
            <person name="Kim H."/>
            <person name="Joh K."/>
        </authorList>
    </citation>
    <scope>NUCLEOTIDE SEQUENCE [LARGE SCALE GENOMIC DNA]</scope>
    <source>
        <strain evidence="2 3">HMF7616</strain>
    </source>
</reference>
<feature type="transmembrane region" description="Helical" evidence="1">
    <location>
        <begin position="32"/>
        <end position="54"/>
    </location>
</feature>
<dbReference type="EMBL" id="QASA01000001">
    <property type="protein sequence ID" value="RDC62596.1"/>
    <property type="molecule type" value="Genomic_DNA"/>
</dbReference>
<gene>
    <name evidence="2" type="ORF">AHMF7616_01190</name>
</gene>
<dbReference type="RefSeq" id="WP_115372015.1">
    <property type="nucleotide sequence ID" value="NZ_QASA01000001.1"/>
</dbReference>
<keyword evidence="1" id="KW-0472">Membrane</keyword>
<comment type="caution">
    <text evidence="2">The sequence shown here is derived from an EMBL/GenBank/DDBJ whole genome shotgun (WGS) entry which is preliminary data.</text>
</comment>
<sequence>MISFLTNLPIVLLLLLILNAALVFILKNPLRFIKGPFVLFMLLSLASLTYRFVIYPTTNKQIQKEKEAEINKRGWDYINDPDVDAAFIKREQKNMLLTGALFRIAGFQTAVAFILAVVGLFVSTDKKVYSLYALGFLVLAFIFLT</sequence>
<keyword evidence="3" id="KW-1185">Reference proteome</keyword>
<dbReference type="Proteomes" id="UP000253919">
    <property type="component" value="Unassembled WGS sequence"/>
</dbReference>
<dbReference type="OrthoDB" id="894346at2"/>
<accession>A0A369QHA0</accession>